<evidence type="ECO:0000259" key="3">
    <source>
        <dbReference type="Pfam" id="PF24924"/>
    </source>
</evidence>
<dbReference type="AlphaFoldDB" id="A0A9D4YGS9"/>
<dbReference type="Pfam" id="PF24924">
    <property type="entry name" value="DUF7745"/>
    <property type="match status" value="1"/>
</dbReference>
<keyword evidence="2" id="KW-0472">Membrane</keyword>
<organism evidence="4 5">
    <name type="scientific">Pisum sativum</name>
    <name type="common">Garden pea</name>
    <name type="synonym">Lathyrus oleraceus</name>
    <dbReference type="NCBI Taxonomy" id="3888"/>
    <lineage>
        <taxon>Eukaryota</taxon>
        <taxon>Viridiplantae</taxon>
        <taxon>Streptophyta</taxon>
        <taxon>Embryophyta</taxon>
        <taxon>Tracheophyta</taxon>
        <taxon>Spermatophyta</taxon>
        <taxon>Magnoliopsida</taxon>
        <taxon>eudicotyledons</taxon>
        <taxon>Gunneridae</taxon>
        <taxon>Pentapetalae</taxon>
        <taxon>rosids</taxon>
        <taxon>fabids</taxon>
        <taxon>Fabales</taxon>
        <taxon>Fabaceae</taxon>
        <taxon>Papilionoideae</taxon>
        <taxon>50 kb inversion clade</taxon>
        <taxon>NPAAA clade</taxon>
        <taxon>Hologalegina</taxon>
        <taxon>IRL clade</taxon>
        <taxon>Fabeae</taxon>
        <taxon>Lathyrus</taxon>
    </lineage>
</organism>
<keyword evidence="1" id="KW-0175">Coiled coil</keyword>
<sequence length="199" mass="23190">MAGAERWGSYVDILAFIMFGIFLLPNVSDFVDVAAISIFWVVKNLEVDPVPALLADLGHPIWERPKKDELEEFILHGGESSHKELLRKITHAWEKVHVMENKLKRKDTSFEESYTPWVKEMVHLIKLPFVIDPTYVLDIPDSILVSIEEVDRLKATIARLEQDKESLEHILYDVTYKKNQISYDLEQKDKQLLKNMEEL</sequence>
<evidence type="ECO:0000313" key="5">
    <source>
        <dbReference type="Proteomes" id="UP001058974"/>
    </source>
</evidence>
<evidence type="ECO:0000256" key="1">
    <source>
        <dbReference type="SAM" id="Coils"/>
    </source>
</evidence>
<gene>
    <name evidence="4" type="ORF">KIW84_023416</name>
</gene>
<name>A0A9D4YGS9_PEA</name>
<evidence type="ECO:0000256" key="2">
    <source>
        <dbReference type="SAM" id="Phobius"/>
    </source>
</evidence>
<dbReference type="InterPro" id="IPR056647">
    <property type="entry name" value="DUF7745"/>
</dbReference>
<dbReference type="Gramene" id="Psat02G0341600-T1">
    <property type="protein sequence ID" value="KAI5437290.1"/>
    <property type="gene ID" value="KIW84_023416"/>
</dbReference>
<dbReference type="EMBL" id="JAMSHJ010000002">
    <property type="protein sequence ID" value="KAI5437290.1"/>
    <property type="molecule type" value="Genomic_DNA"/>
</dbReference>
<reference evidence="4 5" key="1">
    <citation type="journal article" date="2022" name="Nat. Genet.">
        <title>Improved pea reference genome and pan-genome highlight genomic features and evolutionary characteristics.</title>
        <authorList>
            <person name="Yang T."/>
            <person name="Liu R."/>
            <person name="Luo Y."/>
            <person name="Hu S."/>
            <person name="Wang D."/>
            <person name="Wang C."/>
            <person name="Pandey M.K."/>
            <person name="Ge S."/>
            <person name="Xu Q."/>
            <person name="Li N."/>
            <person name="Li G."/>
            <person name="Huang Y."/>
            <person name="Saxena R.K."/>
            <person name="Ji Y."/>
            <person name="Li M."/>
            <person name="Yan X."/>
            <person name="He Y."/>
            <person name="Liu Y."/>
            <person name="Wang X."/>
            <person name="Xiang C."/>
            <person name="Varshney R.K."/>
            <person name="Ding H."/>
            <person name="Gao S."/>
            <person name="Zong X."/>
        </authorList>
    </citation>
    <scope>NUCLEOTIDE SEQUENCE [LARGE SCALE GENOMIC DNA]</scope>
    <source>
        <strain evidence="4 5">cv. Zhongwan 6</strain>
    </source>
</reference>
<comment type="caution">
    <text evidence="4">The sequence shown here is derived from an EMBL/GenBank/DDBJ whole genome shotgun (WGS) entry which is preliminary data.</text>
</comment>
<evidence type="ECO:0000313" key="4">
    <source>
        <dbReference type="EMBL" id="KAI5437290.1"/>
    </source>
</evidence>
<feature type="transmembrane region" description="Helical" evidence="2">
    <location>
        <begin position="7"/>
        <end position="24"/>
    </location>
</feature>
<protein>
    <recommendedName>
        <fullName evidence="3">DUF7745 domain-containing protein</fullName>
    </recommendedName>
</protein>
<dbReference type="Proteomes" id="UP001058974">
    <property type="component" value="Chromosome 2"/>
</dbReference>
<keyword evidence="5" id="KW-1185">Reference proteome</keyword>
<feature type="domain" description="DUF7745" evidence="3">
    <location>
        <begin position="57"/>
        <end position="122"/>
    </location>
</feature>
<keyword evidence="2" id="KW-1133">Transmembrane helix</keyword>
<proteinExistence type="predicted"/>
<feature type="coiled-coil region" evidence="1">
    <location>
        <begin position="143"/>
        <end position="170"/>
    </location>
</feature>
<dbReference type="PANTHER" id="PTHR48154:SF1">
    <property type="entry name" value="PROTEIN, PUTATIVE-RELATED"/>
    <property type="match status" value="1"/>
</dbReference>
<dbReference type="PANTHER" id="PTHR48154">
    <property type="entry name" value="PROTEIN, PUTATIVE-RELATED"/>
    <property type="match status" value="1"/>
</dbReference>
<keyword evidence="2" id="KW-0812">Transmembrane</keyword>
<accession>A0A9D4YGS9</accession>